<evidence type="ECO:0000259" key="1">
    <source>
        <dbReference type="Pfam" id="PF01047"/>
    </source>
</evidence>
<dbReference type="EMBL" id="CP002102">
    <property type="protein sequence ID" value="ADK99934.1"/>
    <property type="molecule type" value="Genomic_DNA"/>
</dbReference>
<dbReference type="InterPro" id="IPR036390">
    <property type="entry name" value="WH_DNA-bd_sf"/>
</dbReference>
<dbReference type="InterPro" id="IPR000835">
    <property type="entry name" value="HTH_MarR-typ"/>
</dbReference>
<dbReference type="InParanoid" id="D9QL79"/>
<accession>D9QL79</accession>
<dbReference type="HOGENOM" id="CLU_1999577_0_0_5"/>
<dbReference type="GO" id="GO:0003700">
    <property type="term" value="F:DNA-binding transcription factor activity"/>
    <property type="evidence" value="ECO:0007669"/>
    <property type="project" value="InterPro"/>
</dbReference>
<organism evidence="2 3">
    <name type="scientific">Brevundimonas subvibrioides (strain ATCC 15264 / DSM 4735 / LMG 14903 / NBRC 16000 / CB 81)</name>
    <name type="common">Caulobacter subvibrioides</name>
    <dbReference type="NCBI Taxonomy" id="633149"/>
    <lineage>
        <taxon>Bacteria</taxon>
        <taxon>Pseudomonadati</taxon>
        <taxon>Pseudomonadota</taxon>
        <taxon>Alphaproteobacteria</taxon>
        <taxon>Caulobacterales</taxon>
        <taxon>Caulobacteraceae</taxon>
        <taxon>Brevundimonas</taxon>
    </lineage>
</organism>
<evidence type="ECO:0000313" key="3">
    <source>
        <dbReference type="Proteomes" id="UP000002696"/>
    </source>
</evidence>
<dbReference type="RefSeq" id="WP_013268038.1">
    <property type="nucleotide sequence ID" value="NC_014375.1"/>
</dbReference>
<keyword evidence="3" id="KW-1185">Reference proteome</keyword>
<dbReference type="SUPFAM" id="SSF46785">
    <property type="entry name" value="Winged helix' DNA-binding domain"/>
    <property type="match status" value="1"/>
</dbReference>
<feature type="domain" description="HTH marR-type" evidence="1">
    <location>
        <begin position="28"/>
        <end position="72"/>
    </location>
</feature>
<gene>
    <name evidence="2" type="ordered locus">Bresu_0620</name>
</gene>
<dbReference type="eggNOG" id="COG1846">
    <property type="taxonomic scope" value="Bacteria"/>
</dbReference>
<reference evidence="3" key="1">
    <citation type="journal article" date="2011" name="J. Bacteriol.">
        <title>Genome sequences of eight morphologically diverse alphaproteobacteria.</title>
        <authorList>
            <consortium name="US DOE Joint Genome Institute"/>
            <person name="Brown P.J."/>
            <person name="Kysela D.T."/>
            <person name="Buechlein A."/>
            <person name="Hemmerich C."/>
            <person name="Brun Y.V."/>
        </authorList>
    </citation>
    <scope>NUCLEOTIDE SEQUENCE [LARGE SCALE GENOMIC DNA]</scope>
    <source>
        <strain evidence="3">ATCC 15264 / DSM 4735 / LMG 14903 / NBRC 16000 / CB 81</strain>
    </source>
</reference>
<proteinExistence type="predicted"/>
<sequence length="125" mass="13527">MPTTDATGRRRNTLLASLVLLRRMAPGITMSEIMALLYVAENPGVRVKELAALMETTAATASRASRALLRAEDPGVLPPARGWLFMAANDREAVSRHLYLTESGVDLCARLDVLIESARPIRAPG</sequence>
<dbReference type="Proteomes" id="UP000002696">
    <property type="component" value="Chromosome"/>
</dbReference>
<name>D9QL79_BRESC</name>
<evidence type="ECO:0000313" key="2">
    <source>
        <dbReference type="EMBL" id="ADK99934.1"/>
    </source>
</evidence>
<dbReference type="STRING" id="633149.Bresu_0620"/>
<dbReference type="BioCyc" id="BSUB633149:G1GM8-620-MONOMER"/>
<dbReference type="AlphaFoldDB" id="D9QL79"/>
<dbReference type="Pfam" id="PF01047">
    <property type="entry name" value="MarR"/>
    <property type="match status" value="1"/>
</dbReference>
<protein>
    <submittedName>
        <fullName evidence="2">Regulatory protein MarR</fullName>
    </submittedName>
</protein>
<dbReference type="InterPro" id="IPR036388">
    <property type="entry name" value="WH-like_DNA-bd_sf"/>
</dbReference>
<dbReference type="KEGG" id="bsb:Bresu_0620"/>
<dbReference type="OrthoDB" id="7190411at2"/>
<dbReference type="Gene3D" id="1.10.10.10">
    <property type="entry name" value="Winged helix-like DNA-binding domain superfamily/Winged helix DNA-binding domain"/>
    <property type="match status" value="1"/>
</dbReference>